<reference evidence="3" key="1">
    <citation type="submission" date="2023-07" db="EMBL/GenBank/DDBJ databases">
        <title>Novel Mycoplasma species identified in domestic and wild animals.</title>
        <authorList>
            <person name="Volokhov D.V."/>
            <person name="Furtak V.A."/>
            <person name="Zagorodnyaya T.A."/>
        </authorList>
    </citation>
    <scope>NUCLEOTIDE SEQUENCE [LARGE SCALE GENOMIC DNA]</scope>
    <source>
        <strain evidence="3">92-19</strain>
    </source>
</reference>
<dbReference type="Pfam" id="PF22706">
    <property type="entry name" value="Tex_central_region"/>
    <property type="match status" value="1"/>
</dbReference>
<dbReference type="Pfam" id="PF12836">
    <property type="entry name" value="HHH_3"/>
    <property type="match status" value="1"/>
</dbReference>
<dbReference type="EMBL" id="JAOEGN010000012">
    <property type="protein sequence ID" value="MCU0105348.1"/>
    <property type="molecule type" value="Genomic_DNA"/>
</dbReference>
<dbReference type="CDD" id="cd05685">
    <property type="entry name" value="S1_Tex"/>
    <property type="match status" value="1"/>
</dbReference>
<dbReference type="SMART" id="SM00316">
    <property type="entry name" value="S1"/>
    <property type="match status" value="1"/>
</dbReference>
<dbReference type="Gene3D" id="1.10.150.310">
    <property type="entry name" value="Tex RuvX-like domain-like"/>
    <property type="match status" value="1"/>
</dbReference>
<dbReference type="SUPFAM" id="SSF50249">
    <property type="entry name" value="Nucleic acid-binding proteins"/>
    <property type="match status" value="1"/>
</dbReference>
<dbReference type="Pfam" id="PF17674">
    <property type="entry name" value="HHH_9"/>
    <property type="match status" value="1"/>
</dbReference>
<dbReference type="Pfam" id="PF00575">
    <property type="entry name" value="S1"/>
    <property type="match status" value="1"/>
</dbReference>
<dbReference type="SUPFAM" id="SSF53098">
    <property type="entry name" value="Ribonuclease H-like"/>
    <property type="match status" value="1"/>
</dbReference>
<evidence type="ECO:0000313" key="3">
    <source>
        <dbReference type="Proteomes" id="UP001209076"/>
    </source>
</evidence>
<dbReference type="Gene3D" id="3.30.420.140">
    <property type="entry name" value="YqgF/RNase H-like domain"/>
    <property type="match status" value="1"/>
</dbReference>
<accession>A0ABT2PX98</accession>
<sequence length="725" mass="81744">MDQLLVKEIANTLSIKEKQIESVLNLLDEGNTIPFIARYRKEVTGGLDEEQINEIHKSWEYGVNLLKRKEDVIRLIEEKGMMTDELRKNILNSTKLVEVEDLYRPYKEKKKTKATEAIAMGLEPLAKLILTFPNQIDLNAEAKKYINDQVLTIEDALTGAKYIIAEQVSDNADYRKALRVEMEVDGLITSKVKKNGEQLDEKHTYEMYYDHVEKVSKVAPHRVLAMNRAEDEKIISISIDSNTPAMLKYLGSKILTNLNSPVVPVVEAAIEDALKRLIYPSLEREIRADLTSKAEDQAIEVFAMNLRNLLLQRPMKNKVVLGVDPAYRTGCKLCVVNEQGTVLQKGVIYPHEKYKGEEHIEDRVTLSEKIIRQFIAKHNVDIIAIGNGTASRETEAFIAELLKKYDLQTRYVIVSEAGASVYSASELAREEFPEYSVEERSAASIARRLQDPLSELVKIDPKSIGVGQYQHDVSQKKLSESLDFIVSNAVNQVGVNVNTASKSLLTYVSGLNKTVSENIVKYRDQFGAFKSRQDIKKVPRLGDKAFEQSVGFLRIVGGDEALDMTAIHPESYATAKQIMIKYQITPDQFGKPELKKVIDQINREALQKELSVDKYTLNDILDAFIAPQRDPRDQFDAPVLRNDILHLEDLKPGMMLEGTVRNVVDFGAFVDCGLKEDGLVHISKLSKGFVKHPKDVVAVGDIVKVWVLSVDEKRGKVSLSMIEPR</sequence>
<evidence type="ECO:0000259" key="1">
    <source>
        <dbReference type="PROSITE" id="PS50126"/>
    </source>
</evidence>
<dbReference type="Pfam" id="PF16921">
    <property type="entry name" value="Tex_YqgF"/>
    <property type="match status" value="1"/>
</dbReference>
<dbReference type="InterPro" id="IPR032639">
    <property type="entry name" value="Tex_YqgF"/>
</dbReference>
<name>A0ABT2PX98_9MOLU</name>
<dbReference type="InterPro" id="IPR012340">
    <property type="entry name" value="NA-bd_OB-fold"/>
</dbReference>
<dbReference type="SUPFAM" id="SSF47781">
    <property type="entry name" value="RuvA domain 2-like"/>
    <property type="match status" value="2"/>
</dbReference>
<dbReference type="InterPro" id="IPR003029">
    <property type="entry name" value="S1_domain"/>
</dbReference>
<dbReference type="InterPro" id="IPR037027">
    <property type="entry name" value="YqgF/RNaseH-like_dom_sf"/>
</dbReference>
<dbReference type="Proteomes" id="UP001209076">
    <property type="component" value="Unassembled WGS sequence"/>
</dbReference>
<dbReference type="InterPro" id="IPR055179">
    <property type="entry name" value="Tex-like_central_region"/>
</dbReference>
<evidence type="ECO:0000313" key="2">
    <source>
        <dbReference type="EMBL" id="MCU0105348.1"/>
    </source>
</evidence>
<dbReference type="InterPro" id="IPR018974">
    <property type="entry name" value="Tex-like_N"/>
</dbReference>
<dbReference type="Gene3D" id="1.10.10.650">
    <property type="entry name" value="RuvA domain 2-like"/>
    <property type="match status" value="1"/>
</dbReference>
<dbReference type="Gene3D" id="2.40.50.140">
    <property type="entry name" value="Nucleic acid-binding proteins"/>
    <property type="match status" value="1"/>
</dbReference>
<dbReference type="InterPro" id="IPR006641">
    <property type="entry name" value="YqgF/RNaseH-like_dom"/>
</dbReference>
<feature type="domain" description="S1 motif" evidence="1">
    <location>
        <begin position="653"/>
        <end position="722"/>
    </location>
</feature>
<dbReference type="InterPro" id="IPR023319">
    <property type="entry name" value="Tex-like_HTH_dom_sf"/>
</dbReference>
<dbReference type="InterPro" id="IPR041692">
    <property type="entry name" value="HHH_9"/>
</dbReference>
<organism evidence="2 3">
    <name type="scientific">Paracholeplasma vituli</name>
    <dbReference type="NCBI Taxonomy" id="69473"/>
    <lineage>
        <taxon>Bacteria</taxon>
        <taxon>Bacillati</taxon>
        <taxon>Mycoplasmatota</taxon>
        <taxon>Mollicutes</taxon>
        <taxon>Acholeplasmatales</taxon>
        <taxon>Acholeplasmataceae</taxon>
        <taxon>Paracholeplasma</taxon>
    </lineage>
</organism>
<proteinExistence type="predicted"/>
<dbReference type="InterPro" id="IPR023323">
    <property type="entry name" value="Tex-like_dom_sf"/>
</dbReference>
<dbReference type="PROSITE" id="PS50126">
    <property type="entry name" value="S1"/>
    <property type="match status" value="1"/>
</dbReference>
<keyword evidence="3" id="KW-1185">Reference proteome</keyword>
<dbReference type="RefSeq" id="WP_262096651.1">
    <property type="nucleotide sequence ID" value="NZ_JAOEGN010000012.1"/>
</dbReference>
<dbReference type="SMART" id="SM00732">
    <property type="entry name" value="YqgFc"/>
    <property type="match status" value="1"/>
</dbReference>
<dbReference type="PANTHER" id="PTHR10724:SF10">
    <property type="entry name" value="S1 RNA-BINDING DOMAIN-CONTAINING PROTEIN 1"/>
    <property type="match status" value="1"/>
</dbReference>
<dbReference type="InterPro" id="IPR044146">
    <property type="entry name" value="S1_Tex"/>
</dbReference>
<dbReference type="SUPFAM" id="SSF158832">
    <property type="entry name" value="Tex N-terminal region-like"/>
    <property type="match status" value="1"/>
</dbReference>
<dbReference type="PANTHER" id="PTHR10724">
    <property type="entry name" value="30S RIBOSOMAL PROTEIN S1"/>
    <property type="match status" value="1"/>
</dbReference>
<dbReference type="InterPro" id="IPR012337">
    <property type="entry name" value="RNaseH-like_sf"/>
</dbReference>
<protein>
    <submittedName>
        <fullName evidence="2">RNA-binding transcriptional accessory protein</fullName>
    </submittedName>
</protein>
<dbReference type="InterPro" id="IPR010994">
    <property type="entry name" value="RuvA_2-like"/>
</dbReference>
<dbReference type="Gene3D" id="1.10.3500.10">
    <property type="entry name" value="Tex N-terminal region-like"/>
    <property type="match status" value="1"/>
</dbReference>
<dbReference type="InterPro" id="IPR050437">
    <property type="entry name" value="Ribos_protein_bS1-like"/>
</dbReference>
<gene>
    <name evidence="2" type="ORF">N7603_06715</name>
</gene>
<dbReference type="Pfam" id="PF09371">
    <property type="entry name" value="Tex_N"/>
    <property type="match status" value="1"/>
</dbReference>
<comment type="caution">
    <text evidence="2">The sequence shown here is derived from an EMBL/GenBank/DDBJ whole genome shotgun (WGS) entry which is preliminary data.</text>
</comment>